<sequence length="89" mass="9753">MNIVPAGIEQQINRVDRQRSLWIGISLAVLAAASFFRLLWMVYIAMTFGWFAGSMAFSLVFTAVVGIAAAIGATGFLTRYYKGADSDRL</sequence>
<accession>A0A1A3CFH6</accession>
<dbReference type="Proteomes" id="UP000093795">
    <property type="component" value="Unassembled WGS sequence"/>
</dbReference>
<dbReference type="STRING" id="1790.A5645_23990"/>
<comment type="caution">
    <text evidence="2">The sequence shown here is derived from an EMBL/GenBank/DDBJ whole genome shotgun (WGS) entry which is preliminary data.</text>
</comment>
<keyword evidence="1" id="KW-1133">Transmembrane helix</keyword>
<dbReference type="eggNOG" id="ENOG5031RBV">
    <property type="taxonomic scope" value="Bacteria"/>
</dbReference>
<dbReference type="RefSeq" id="WP_065120640.1">
    <property type="nucleotide sequence ID" value="NZ_LZKQ01000117.1"/>
</dbReference>
<feature type="transmembrane region" description="Helical" evidence="1">
    <location>
        <begin position="55"/>
        <end position="78"/>
    </location>
</feature>
<dbReference type="OrthoDB" id="4735250at2"/>
<gene>
    <name evidence="2" type="ORF">A9X01_17920</name>
</gene>
<name>A0A1A3CFH6_MYCAS</name>
<evidence type="ECO:0000313" key="2">
    <source>
        <dbReference type="EMBL" id="OBI85438.1"/>
    </source>
</evidence>
<dbReference type="EMBL" id="LZKQ01000117">
    <property type="protein sequence ID" value="OBI85438.1"/>
    <property type="molecule type" value="Genomic_DNA"/>
</dbReference>
<protein>
    <submittedName>
        <fullName evidence="2">Uncharacterized protein</fullName>
    </submittedName>
</protein>
<proteinExistence type="predicted"/>
<keyword evidence="1" id="KW-0812">Transmembrane</keyword>
<evidence type="ECO:0000256" key="1">
    <source>
        <dbReference type="SAM" id="Phobius"/>
    </source>
</evidence>
<feature type="transmembrane region" description="Helical" evidence="1">
    <location>
        <begin position="21"/>
        <end position="43"/>
    </location>
</feature>
<evidence type="ECO:0000313" key="3">
    <source>
        <dbReference type="Proteomes" id="UP000093795"/>
    </source>
</evidence>
<reference evidence="2 3" key="1">
    <citation type="submission" date="2016-06" db="EMBL/GenBank/DDBJ databases">
        <authorList>
            <person name="Kjaerup R.B."/>
            <person name="Dalgaard T.S."/>
            <person name="Juul-Madsen H.R."/>
        </authorList>
    </citation>
    <scope>NUCLEOTIDE SEQUENCE [LARGE SCALE GENOMIC DNA]</scope>
    <source>
        <strain evidence="2 3">1081914.2</strain>
    </source>
</reference>
<organism evidence="2 3">
    <name type="scientific">Mycobacterium asiaticum</name>
    <dbReference type="NCBI Taxonomy" id="1790"/>
    <lineage>
        <taxon>Bacteria</taxon>
        <taxon>Bacillati</taxon>
        <taxon>Actinomycetota</taxon>
        <taxon>Actinomycetes</taxon>
        <taxon>Mycobacteriales</taxon>
        <taxon>Mycobacteriaceae</taxon>
        <taxon>Mycobacterium</taxon>
    </lineage>
</organism>
<keyword evidence="1" id="KW-0472">Membrane</keyword>
<dbReference type="AlphaFoldDB" id="A0A1A3CFH6"/>